<gene>
    <name evidence="2" type="ORF">C4D60_Mb05t13380</name>
</gene>
<name>A0A4V4H862_MUSBA</name>
<organism evidence="2 3">
    <name type="scientific">Musa balbisiana</name>
    <name type="common">Banana</name>
    <dbReference type="NCBI Taxonomy" id="52838"/>
    <lineage>
        <taxon>Eukaryota</taxon>
        <taxon>Viridiplantae</taxon>
        <taxon>Streptophyta</taxon>
        <taxon>Embryophyta</taxon>
        <taxon>Tracheophyta</taxon>
        <taxon>Spermatophyta</taxon>
        <taxon>Magnoliopsida</taxon>
        <taxon>Liliopsida</taxon>
        <taxon>Zingiberales</taxon>
        <taxon>Musaceae</taxon>
        <taxon>Musa</taxon>
    </lineage>
</organism>
<evidence type="ECO:0000313" key="2">
    <source>
        <dbReference type="EMBL" id="THU66365.1"/>
    </source>
</evidence>
<feature type="transmembrane region" description="Helical" evidence="1">
    <location>
        <begin position="59"/>
        <end position="81"/>
    </location>
</feature>
<keyword evidence="1" id="KW-0472">Membrane</keyword>
<accession>A0A4V4H862</accession>
<proteinExistence type="predicted"/>
<dbReference type="Proteomes" id="UP000317650">
    <property type="component" value="Chromosome 5"/>
</dbReference>
<dbReference type="EMBL" id="PYDT01000003">
    <property type="protein sequence ID" value="THU66365.1"/>
    <property type="molecule type" value="Genomic_DNA"/>
</dbReference>
<evidence type="ECO:0000256" key="1">
    <source>
        <dbReference type="SAM" id="Phobius"/>
    </source>
</evidence>
<protein>
    <submittedName>
        <fullName evidence="2">Uncharacterized protein</fullName>
    </submittedName>
</protein>
<keyword evidence="3" id="KW-1185">Reference proteome</keyword>
<keyword evidence="1" id="KW-0812">Transmembrane</keyword>
<evidence type="ECO:0000313" key="3">
    <source>
        <dbReference type="Proteomes" id="UP000317650"/>
    </source>
</evidence>
<dbReference type="AlphaFoldDB" id="A0A4V4H862"/>
<reference evidence="2 3" key="1">
    <citation type="journal article" date="2019" name="Nat. Plants">
        <title>Genome sequencing of Musa balbisiana reveals subgenome evolution and function divergence in polyploid bananas.</title>
        <authorList>
            <person name="Yao X."/>
        </authorList>
    </citation>
    <scope>NUCLEOTIDE SEQUENCE [LARGE SCALE GENOMIC DNA]</scope>
    <source>
        <strain evidence="3">cv. DH-PKW</strain>
        <tissue evidence="2">Leaves</tissue>
    </source>
</reference>
<comment type="caution">
    <text evidence="2">The sequence shown here is derived from an EMBL/GenBank/DDBJ whole genome shotgun (WGS) entry which is preliminary data.</text>
</comment>
<sequence length="83" mass="9470">MTVYRYPDSQSFRLLFLMACMEHSTARTFSASVAETFEFRRKTTQSNLRVQMPAAVSSYRTCGISILLFLINSVDILYAAAWS</sequence>
<keyword evidence="1" id="KW-1133">Transmembrane helix</keyword>